<keyword evidence="3" id="KW-0786">Thiamine pyrophosphate</keyword>
<gene>
    <name evidence="5" type="ORF">EDC29_1171</name>
</gene>
<proteinExistence type="inferred from homology"/>
<reference evidence="5 6" key="1">
    <citation type="submission" date="2019-03" db="EMBL/GenBank/DDBJ databases">
        <title>Genomic Encyclopedia of Type Strains, Phase IV (KMG-IV): sequencing the most valuable type-strain genomes for metagenomic binning, comparative biology and taxonomic classification.</title>
        <authorList>
            <person name="Goeker M."/>
        </authorList>
    </citation>
    <scope>NUCLEOTIDE SEQUENCE [LARGE SCALE GENOMIC DNA]</scope>
    <source>
        <strain evidence="5 6">DSM 203</strain>
    </source>
</reference>
<dbReference type="AlphaFoldDB" id="A0A4R4A4R6"/>
<dbReference type="EMBL" id="SMDC01000017">
    <property type="protein sequence ID" value="TCW32636.1"/>
    <property type="molecule type" value="Genomic_DNA"/>
</dbReference>
<evidence type="ECO:0000259" key="4">
    <source>
        <dbReference type="Pfam" id="PF00456"/>
    </source>
</evidence>
<evidence type="ECO:0000256" key="2">
    <source>
        <dbReference type="ARBA" id="ARBA00007131"/>
    </source>
</evidence>
<dbReference type="InterPro" id="IPR029061">
    <property type="entry name" value="THDP-binding"/>
</dbReference>
<dbReference type="InterPro" id="IPR005474">
    <property type="entry name" value="Transketolase_N"/>
</dbReference>
<evidence type="ECO:0000256" key="3">
    <source>
        <dbReference type="ARBA" id="ARBA00023052"/>
    </source>
</evidence>
<comment type="caution">
    <text evidence="5">The sequence shown here is derived from an EMBL/GenBank/DDBJ whole genome shotgun (WGS) entry which is preliminary data.</text>
</comment>
<dbReference type="Gene3D" id="3.40.50.970">
    <property type="match status" value="1"/>
</dbReference>
<comment type="cofactor">
    <cofactor evidence="1">
        <name>thiamine diphosphate</name>
        <dbReference type="ChEBI" id="CHEBI:58937"/>
    </cofactor>
</comment>
<feature type="domain" description="Transketolase N-terminal" evidence="4">
    <location>
        <begin position="96"/>
        <end position="258"/>
    </location>
</feature>
<dbReference type="SUPFAM" id="SSF52518">
    <property type="entry name" value="Thiamin diphosphate-binding fold (THDP-binding)"/>
    <property type="match status" value="1"/>
</dbReference>
<evidence type="ECO:0000313" key="5">
    <source>
        <dbReference type="EMBL" id="TCW32636.1"/>
    </source>
</evidence>
<dbReference type="PANTHER" id="PTHR47514">
    <property type="entry name" value="TRANSKETOLASE N-TERMINAL SECTION-RELATED"/>
    <property type="match status" value="1"/>
</dbReference>
<dbReference type="Pfam" id="PF00456">
    <property type="entry name" value="Transketolase_N"/>
    <property type="match status" value="1"/>
</dbReference>
<dbReference type="Proteomes" id="UP000295247">
    <property type="component" value="Unassembled WGS sequence"/>
</dbReference>
<evidence type="ECO:0000256" key="1">
    <source>
        <dbReference type="ARBA" id="ARBA00001964"/>
    </source>
</evidence>
<comment type="similarity">
    <text evidence="2">Belongs to the transketolase family.</text>
</comment>
<accession>A0A4R4A4R6</accession>
<name>A0A4R4A4R6_MARGR</name>
<sequence length="314" mass="33572">MESIPARPGAATAPGDIRRVATAIRRRVLEHTLENNGGYLSQACSSAEILATLYLGVMRLGPSTAPPTPRPFAGVPGADNPHAFTGADYNGAPAPELDRFIFSPVHYALVLYSLLIELGRLGPDALDAFNRDGSTVELIGAEHSPGHEVTAGSLGQALSQAGGIALARRLRGDTGRVWVFMSDGEFQEGQTWEAFAALAHHRLGNIGVYVDANAQQCDGPMDTVMTTEPLAARLRAFGAEVREVDGHDPVALAEAGEGVGEDGVPRVVIARTDPCRGIDRLRERWPKLHYVRFKNEAEFNLYRGLLAGLSEGDA</sequence>
<evidence type="ECO:0000313" key="6">
    <source>
        <dbReference type="Proteomes" id="UP000295247"/>
    </source>
</evidence>
<protein>
    <submittedName>
        <fullName evidence="5">Transketolase</fullName>
    </submittedName>
</protein>
<dbReference type="RefSeq" id="WP_123142204.1">
    <property type="nucleotide sequence ID" value="NZ_NRRH01000028.1"/>
</dbReference>
<dbReference type="PANTHER" id="PTHR47514:SF1">
    <property type="entry name" value="TRANSKETOLASE N-TERMINAL SECTION-RELATED"/>
    <property type="match status" value="1"/>
</dbReference>
<organism evidence="5 6">
    <name type="scientific">Marichromatium gracile</name>
    <name type="common">Chromatium gracile</name>
    <dbReference type="NCBI Taxonomy" id="1048"/>
    <lineage>
        <taxon>Bacteria</taxon>
        <taxon>Pseudomonadati</taxon>
        <taxon>Pseudomonadota</taxon>
        <taxon>Gammaproteobacteria</taxon>
        <taxon>Chromatiales</taxon>
        <taxon>Chromatiaceae</taxon>
        <taxon>Marichromatium</taxon>
    </lineage>
</organism>